<feature type="transmembrane region" description="Helical" evidence="2">
    <location>
        <begin position="7"/>
        <end position="29"/>
    </location>
</feature>
<name>A0A4R8S5C6_9MYCO</name>
<evidence type="ECO:0000313" key="4">
    <source>
        <dbReference type="EMBL" id="TDZ82098.1"/>
    </source>
</evidence>
<evidence type="ECO:0000256" key="1">
    <source>
        <dbReference type="SAM" id="MobiDB-lite"/>
    </source>
</evidence>
<feature type="transmembrane region" description="Helical" evidence="2">
    <location>
        <begin position="164"/>
        <end position="183"/>
    </location>
</feature>
<sequence length="587" mass="60983">MLQPVLLLNAVIGVLMAAVACAAIAWIRLSNSPLPRDDAGALLRQVSIVVACAAAIVIAYLWPGKRYLRSSDLLSRFLAATSAVPAAAALGALIALHRGTPARLFSDVAIAQNRFGGPLVTSAAREAWWLAALAVAAVALAAAIGYLGPNSQVEETGDSATKHIGLKALSALITACVLVFPLLNSASPPPSKPAAAQPVPREIRTAEQIAAPPTPTAISGEAAYRIDDIAGAAPALAAGPGFVAETDRHGTTSAHLNGYNGTTGELRWSFDLPEPKNSYWMSSGTGPGSAVVLVTTEAIRGIDATTGQQLWQRNLGPGPSPYVRVSSTVALIKQDPAPDAPAASATQTAVNIRTGEQLWTQTEQVDCASGWLLGEPAVAVPVCDPQQPDMAARLINPTTGSQTGEIRLSELGIDATEFRRDFGDIEYKEALGSTAILTIAQIRPSLTNTVVAVDLQTGRRLATAPPGLYPRLLSARSLALLGRGNTILDLQTQATVEIGLRSRGAADWLERPQLISIGTGWVTPLSTPSEADKKPGEPSMSPLRTIDQTGAQQVLPSACPPEQGPALGALVPGALLARCGNQIVGLR</sequence>
<feature type="transmembrane region" description="Helical" evidence="2">
    <location>
        <begin position="74"/>
        <end position="96"/>
    </location>
</feature>
<dbReference type="InterPro" id="IPR011047">
    <property type="entry name" value="Quinoprotein_ADH-like_sf"/>
</dbReference>
<comment type="caution">
    <text evidence="4">The sequence shown here is derived from an EMBL/GenBank/DDBJ whole genome shotgun (WGS) entry which is preliminary data.</text>
</comment>
<dbReference type="InterPro" id="IPR002372">
    <property type="entry name" value="PQQ_rpt_dom"/>
</dbReference>
<feature type="transmembrane region" description="Helical" evidence="2">
    <location>
        <begin position="41"/>
        <end position="62"/>
    </location>
</feature>
<proteinExistence type="predicted"/>
<feature type="region of interest" description="Disordered" evidence="1">
    <location>
        <begin position="525"/>
        <end position="544"/>
    </location>
</feature>
<dbReference type="Gene3D" id="2.130.10.10">
    <property type="entry name" value="YVTN repeat-like/Quinoprotein amine dehydrogenase"/>
    <property type="match status" value="1"/>
</dbReference>
<dbReference type="InterPro" id="IPR015943">
    <property type="entry name" value="WD40/YVTN_repeat-like_dom_sf"/>
</dbReference>
<feature type="domain" description="Pyrrolo-quinoline quinone repeat" evidence="3">
    <location>
        <begin position="237"/>
        <end position="328"/>
    </location>
</feature>
<dbReference type="AlphaFoldDB" id="A0A4R8S5C6"/>
<dbReference type="Proteomes" id="UP000295117">
    <property type="component" value="Unassembled WGS sequence"/>
</dbReference>
<gene>
    <name evidence="4" type="ORF">DE4585_02627</name>
</gene>
<keyword evidence="2" id="KW-0812">Transmembrane</keyword>
<dbReference type="EMBL" id="PECH01000007">
    <property type="protein sequence ID" value="TDZ82098.1"/>
    <property type="molecule type" value="Genomic_DNA"/>
</dbReference>
<feature type="transmembrane region" description="Helical" evidence="2">
    <location>
        <begin position="127"/>
        <end position="148"/>
    </location>
</feature>
<keyword evidence="2" id="KW-0472">Membrane</keyword>
<protein>
    <submittedName>
        <fullName evidence="4">PQQ enzyme repeat protein</fullName>
    </submittedName>
</protein>
<dbReference type="Pfam" id="PF13360">
    <property type="entry name" value="PQQ_2"/>
    <property type="match status" value="1"/>
</dbReference>
<evidence type="ECO:0000259" key="3">
    <source>
        <dbReference type="Pfam" id="PF13360"/>
    </source>
</evidence>
<evidence type="ECO:0000256" key="2">
    <source>
        <dbReference type="SAM" id="Phobius"/>
    </source>
</evidence>
<evidence type="ECO:0000313" key="5">
    <source>
        <dbReference type="Proteomes" id="UP000295117"/>
    </source>
</evidence>
<organism evidence="4 5">
    <name type="scientific">Mycobacteroides salmoniphilum</name>
    <dbReference type="NCBI Taxonomy" id="404941"/>
    <lineage>
        <taxon>Bacteria</taxon>
        <taxon>Bacillati</taxon>
        <taxon>Actinomycetota</taxon>
        <taxon>Actinomycetes</taxon>
        <taxon>Mycobacteriales</taxon>
        <taxon>Mycobacteriaceae</taxon>
        <taxon>Mycobacteroides</taxon>
    </lineage>
</organism>
<dbReference type="PANTHER" id="PTHR34512:SF30">
    <property type="entry name" value="OUTER MEMBRANE PROTEIN ASSEMBLY FACTOR BAMB"/>
    <property type="match status" value="1"/>
</dbReference>
<dbReference type="SUPFAM" id="SSF50998">
    <property type="entry name" value="Quinoprotein alcohol dehydrogenase-like"/>
    <property type="match status" value="1"/>
</dbReference>
<accession>A0A4R8S5C6</accession>
<dbReference type="PANTHER" id="PTHR34512">
    <property type="entry name" value="CELL SURFACE PROTEIN"/>
    <property type="match status" value="1"/>
</dbReference>
<keyword evidence="2" id="KW-1133">Transmembrane helix</keyword>
<reference evidence="4 5" key="1">
    <citation type="journal article" date="2019" name="Sci. Rep.">
        <title>Extended insight into the Mycobacterium chelonae-abscessus complex through whole genome sequencing of Mycobacterium salmoniphilum outbreak and Mycobacterium salmoniphilum-like strains.</title>
        <authorList>
            <person name="Behra P.R.K."/>
            <person name="Das S."/>
            <person name="Pettersson B.M.F."/>
            <person name="Shirreff L."/>
            <person name="DuCote T."/>
            <person name="Jacobsson K.G."/>
            <person name="Ennis D.G."/>
            <person name="Kirsebom L.A."/>
        </authorList>
    </citation>
    <scope>NUCLEOTIDE SEQUENCE [LARGE SCALE GENOMIC DNA]</scope>
    <source>
        <strain evidence="4 5">DE 4585</strain>
    </source>
</reference>